<dbReference type="PROSITE" id="PS00584">
    <property type="entry name" value="PFKB_KINASES_2"/>
    <property type="match status" value="1"/>
</dbReference>
<dbReference type="SUPFAM" id="SSF53613">
    <property type="entry name" value="Ribokinase-like"/>
    <property type="match status" value="1"/>
</dbReference>
<dbReference type="UniPathway" id="UPA00704">
    <property type="reaction ID" value="UER00715"/>
</dbReference>
<dbReference type="InterPro" id="IPR022463">
    <property type="entry name" value="1-PFruKinase"/>
</dbReference>
<keyword evidence="4 8" id="KW-0418">Kinase</keyword>
<dbReference type="HOGENOM" id="CLU_050013_0_2_9"/>
<dbReference type="NCBIfam" id="TIGR03828">
    <property type="entry name" value="pfkB"/>
    <property type="match status" value="1"/>
</dbReference>
<dbReference type="KEGG" id="amt:Amet_4268"/>
<name>A6TVX8_ALKMQ</name>
<dbReference type="FunFam" id="3.40.1190.20:FF:000001">
    <property type="entry name" value="Phosphofructokinase"/>
    <property type="match status" value="1"/>
</dbReference>
<evidence type="ECO:0000256" key="5">
    <source>
        <dbReference type="ARBA" id="ARBA00022840"/>
    </source>
</evidence>
<dbReference type="InterPro" id="IPR029056">
    <property type="entry name" value="Ribokinase-like"/>
</dbReference>
<evidence type="ECO:0000256" key="7">
    <source>
        <dbReference type="PIRNR" id="PIRNR000535"/>
    </source>
</evidence>
<keyword evidence="7" id="KW-0423">Lactose metabolism</keyword>
<organism evidence="10 11">
    <name type="scientific">Alkaliphilus metalliredigens (strain QYMF)</name>
    <dbReference type="NCBI Taxonomy" id="293826"/>
    <lineage>
        <taxon>Bacteria</taxon>
        <taxon>Bacillati</taxon>
        <taxon>Bacillota</taxon>
        <taxon>Clostridia</taxon>
        <taxon>Peptostreptococcales</taxon>
        <taxon>Natronincolaceae</taxon>
        <taxon>Alkaliphilus</taxon>
    </lineage>
</organism>
<evidence type="ECO:0000256" key="8">
    <source>
        <dbReference type="RuleBase" id="RU369061"/>
    </source>
</evidence>
<dbReference type="STRING" id="293826.Amet_4268"/>
<comment type="catalytic activity">
    <reaction evidence="6 8">
        <text>beta-D-fructose 1-phosphate + ATP = beta-D-fructose 1,6-bisphosphate + ADP + H(+)</text>
        <dbReference type="Rhea" id="RHEA:14213"/>
        <dbReference type="ChEBI" id="CHEBI:15378"/>
        <dbReference type="ChEBI" id="CHEBI:30616"/>
        <dbReference type="ChEBI" id="CHEBI:32966"/>
        <dbReference type="ChEBI" id="CHEBI:138881"/>
        <dbReference type="ChEBI" id="CHEBI:456216"/>
        <dbReference type="EC" id="2.7.1.56"/>
    </reaction>
</comment>
<gene>
    <name evidence="10" type="ordered locus">Amet_4268</name>
</gene>
<dbReference type="GO" id="GO:0009024">
    <property type="term" value="F:tagatose-6-phosphate kinase activity"/>
    <property type="evidence" value="ECO:0007669"/>
    <property type="project" value="UniProtKB-EC"/>
</dbReference>
<dbReference type="InterPro" id="IPR017583">
    <property type="entry name" value="Tagatose/fructose_Pkinase"/>
</dbReference>
<dbReference type="GO" id="GO:0005829">
    <property type="term" value="C:cytosol"/>
    <property type="evidence" value="ECO:0007669"/>
    <property type="project" value="TreeGrafter"/>
</dbReference>
<keyword evidence="11" id="KW-1185">Reference proteome</keyword>
<dbReference type="CDD" id="cd01164">
    <property type="entry name" value="FruK_PfkB_like"/>
    <property type="match status" value="1"/>
</dbReference>
<comment type="similarity">
    <text evidence="7">Belongs to the carbohydrate kinase PfkB family. LacC subfamily.</text>
</comment>
<dbReference type="RefSeq" id="WP_012065294.1">
    <property type="nucleotide sequence ID" value="NC_009633.1"/>
</dbReference>
<keyword evidence="3 7" id="KW-0547">Nucleotide-binding</keyword>
<dbReference type="GO" id="GO:0008662">
    <property type="term" value="F:1-phosphofructokinase activity"/>
    <property type="evidence" value="ECO:0007669"/>
    <property type="project" value="UniProtKB-UniRule"/>
</dbReference>
<dbReference type="InterPro" id="IPR002173">
    <property type="entry name" value="Carboh/pur_kinase_PfkB_CS"/>
</dbReference>
<dbReference type="EC" id="2.7.1.144" evidence="7"/>
<protein>
    <recommendedName>
        <fullName evidence="7">Tagatose-6-phosphate kinase</fullName>
        <ecNumber evidence="7">2.7.1.144</ecNumber>
    </recommendedName>
</protein>
<comment type="function">
    <text evidence="8">Catalyzes the ATP-dependent phosphorylation of fructose-l-phosphate to fructose-l,6-bisphosphate.</text>
</comment>
<dbReference type="PANTHER" id="PTHR46566">
    <property type="entry name" value="1-PHOSPHOFRUCTOKINASE-RELATED"/>
    <property type="match status" value="1"/>
</dbReference>
<dbReference type="NCBIfam" id="TIGR03168">
    <property type="entry name" value="1-PFK"/>
    <property type="match status" value="1"/>
</dbReference>
<dbReference type="Pfam" id="PF00294">
    <property type="entry name" value="PfkB"/>
    <property type="match status" value="1"/>
</dbReference>
<sequence length="316" mass="34002">MIVTLTLNPAVDKTIEIDSFQINHVNRVSSARLDAGGKGINVSKGVHTLGEKSKAMGILAGKSGQFIKEQLDILKIDNDFLFVGGETRTNIKVVDRINHSNTDINEKGPDIAEPDLAEVICKTLEAVHDGDILVLSGSVPSNIDSNIYGVLIARAKEKGVKTILDADGALLKQGIKAGPYLVKPNIYELERLYNTQITSKEKAIEVAMDIFAYGVELIVISLGEEGSILMTKEETVIVEGIEVDVISTVGAGDSMVAALAVAIHRDYPLEKAIRLATATSAASVMTSGTETGEMNVIEQLEKKVKLISYDNREVVK</sequence>
<evidence type="ECO:0000256" key="3">
    <source>
        <dbReference type="ARBA" id="ARBA00022741"/>
    </source>
</evidence>
<evidence type="ECO:0000256" key="6">
    <source>
        <dbReference type="ARBA" id="ARBA00047745"/>
    </source>
</evidence>
<dbReference type="PANTHER" id="PTHR46566:SF2">
    <property type="entry name" value="ATP-DEPENDENT 6-PHOSPHOFRUCTOKINASE ISOZYME 2"/>
    <property type="match status" value="1"/>
</dbReference>
<dbReference type="EMBL" id="CP000724">
    <property type="protein sequence ID" value="ABR50346.1"/>
    <property type="molecule type" value="Genomic_DNA"/>
</dbReference>
<feature type="domain" description="Carbohydrate kinase PfkB" evidence="9">
    <location>
        <begin position="6"/>
        <end position="291"/>
    </location>
</feature>
<dbReference type="GO" id="GO:0044281">
    <property type="term" value="P:small molecule metabolic process"/>
    <property type="evidence" value="ECO:0007669"/>
    <property type="project" value="UniProtKB-ARBA"/>
</dbReference>
<evidence type="ECO:0000313" key="11">
    <source>
        <dbReference type="Proteomes" id="UP000001572"/>
    </source>
</evidence>
<dbReference type="GO" id="GO:0005988">
    <property type="term" value="P:lactose metabolic process"/>
    <property type="evidence" value="ECO:0007669"/>
    <property type="project" value="UniProtKB-KW"/>
</dbReference>
<evidence type="ECO:0000256" key="1">
    <source>
        <dbReference type="ARBA" id="ARBA00005380"/>
    </source>
</evidence>
<dbReference type="GO" id="GO:2001059">
    <property type="term" value="P:D-tagatose 6-phosphate catabolic process"/>
    <property type="evidence" value="ECO:0007669"/>
    <property type="project" value="UniProtKB-UniPathway"/>
</dbReference>
<evidence type="ECO:0000256" key="2">
    <source>
        <dbReference type="ARBA" id="ARBA00022679"/>
    </source>
</evidence>
<dbReference type="eggNOG" id="COG1105">
    <property type="taxonomic scope" value="Bacteria"/>
</dbReference>
<dbReference type="InterPro" id="IPR011611">
    <property type="entry name" value="PfkB_dom"/>
</dbReference>
<evidence type="ECO:0000256" key="4">
    <source>
        <dbReference type="ARBA" id="ARBA00022777"/>
    </source>
</evidence>
<dbReference type="Proteomes" id="UP000001572">
    <property type="component" value="Chromosome"/>
</dbReference>
<dbReference type="PIRSF" id="PIRSF000535">
    <property type="entry name" value="1PFK/6PFK/LacC"/>
    <property type="match status" value="1"/>
</dbReference>
<comment type="similarity">
    <text evidence="1">Belongs to the carbohydrate kinase pfkB family.</text>
</comment>
<dbReference type="GO" id="GO:0016052">
    <property type="term" value="P:carbohydrate catabolic process"/>
    <property type="evidence" value="ECO:0007669"/>
    <property type="project" value="UniProtKB-ARBA"/>
</dbReference>
<dbReference type="OrthoDB" id="9801219at2"/>
<reference evidence="11" key="1">
    <citation type="journal article" date="2016" name="Genome Announc.">
        <title>Complete genome sequence of Alkaliphilus metalliredigens strain QYMF, an alkaliphilic and metal-reducing bacterium isolated from borax-contaminated leachate ponds.</title>
        <authorList>
            <person name="Hwang C."/>
            <person name="Copeland A."/>
            <person name="Lucas S."/>
            <person name="Lapidus A."/>
            <person name="Barry K."/>
            <person name="Detter J.C."/>
            <person name="Glavina Del Rio T."/>
            <person name="Hammon N."/>
            <person name="Israni S."/>
            <person name="Dalin E."/>
            <person name="Tice H."/>
            <person name="Pitluck S."/>
            <person name="Chertkov O."/>
            <person name="Brettin T."/>
            <person name="Bruce D."/>
            <person name="Han C."/>
            <person name="Schmutz J."/>
            <person name="Larimer F."/>
            <person name="Land M.L."/>
            <person name="Hauser L."/>
            <person name="Kyrpides N."/>
            <person name="Mikhailova N."/>
            <person name="Ye Q."/>
            <person name="Zhou J."/>
            <person name="Richardson P."/>
            <person name="Fields M.W."/>
        </authorList>
    </citation>
    <scope>NUCLEOTIDE SEQUENCE [LARGE SCALE GENOMIC DNA]</scope>
    <source>
        <strain evidence="11">QYMF</strain>
    </source>
</reference>
<comment type="pathway">
    <text evidence="7">Carbohydrate metabolism; D-tagatose 6-phosphate degradation; D-glyceraldehyde 3-phosphate and glycerone phosphate from D-tagatose 6-phosphate: step 1/2.</text>
</comment>
<comment type="catalytic activity">
    <reaction evidence="7">
        <text>D-tagatofuranose 6-phosphate + ATP = D-tagatofuranose 1,6-bisphosphate + ADP + H(+)</text>
        <dbReference type="Rhea" id="RHEA:12420"/>
        <dbReference type="ChEBI" id="CHEBI:15378"/>
        <dbReference type="ChEBI" id="CHEBI:30616"/>
        <dbReference type="ChEBI" id="CHEBI:58694"/>
        <dbReference type="ChEBI" id="CHEBI:58695"/>
        <dbReference type="ChEBI" id="CHEBI:456216"/>
        <dbReference type="EC" id="2.7.1.144"/>
    </reaction>
</comment>
<dbReference type="GO" id="GO:0005524">
    <property type="term" value="F:ATP binding"/>
    <property type="evidence" value="ECO:0007669"/>
    <property type="project" value="UniProtKB-UniRule"/>
</dbReference>
<keyword evidence="5 7" id="KW-0067">ATP-binding</keyword>
<dbReference type="AlphaFoldDB" id="A6TVX8"/>
<proteinExistence type="inferred from homology"/>
<accession>A6TVX8</accession>
<keyword evidence="2 7" id="KW-0808">Transferase</keyword>
<evidence type="ECO:0000259" key="9">
    <source>
        <dbReference type="Pfam" id="PF00294"/>
    </source>
</evidence>
<evidence type="ECO:0000313" key="10">
    <source>
        <dbReference type="EMBL" id="ABR50346.1"/>
    </source>
</evidence>
<dbReference type="Gene3D" id="3.40.1190.20">
    <property type="match status" value="1"/>
</dbReference>